<evidence type="ECO:0000259" key="1">
    <source>
        <dbReference type="PROSITE" id="PS50181"/>
    </source>
</evidence>
<dbReference type="InterPro" id="IPR036322">
    <property type="entry name" value="WD40_repeat_dom_sf"/>
</dbReference>
<dbReference type="AlphaFoldDB" id="A0A4V5N7H3"/>
<evidence type="ECO:0000313" key="2">
    <source>
        <dbReference type="EMBL" id="KAK0317251.1"/>
    </source>
</evidence>
<dbReference type="EMBL" id="NAJP01000042">
    <property type="protein sequence ID" value="TKA38949.1"/>
    <property type="molecule type" value="Genomic_DNA"/>
</dbReference>
<reference evidence="3 4" key="1">
    <citation type="submission" date="2017-03" db="EMBL/GenBank/DDBJ databases">
        <title>Genomes of endolithic fungi from Antarctica.</title>
        <authorList>
            <person name="Coleine C."/>
            <person name="Masonjones S."/>
            <person name="Stajich J.E."/>
        </authorList>
    </citation>
    <scope>NUCLEOTIDE SEQUENCE [LARGE SCALE GENOMIC DNA]</scope>
    <source>
        <strain evidence="3 4">CCFEE 5311</strain>
    </source>
</reference>
<dbReference type="EMBL" id="JASUXU010000045">
    <property type="protein sequence ID" value="KAK0317251.1"/>
    <property type="molecule type" value="Genomic_DNA"/>
</dbReference>
<gene>
    <name evidence="3" type="ORF">B0A54_09998</name>
    <name evidence="2" type="ORF">LTR82_011852</name>
</gene>
<dbReference type="Proteomes" id="UP001168146">
    <property type="component" value="Unassembled WGS sequence"/>
</dbReference>
<dbReference type="Pfam" id="PF25499">
    <property type="entry name" value="Beta-prop_pof12"/>
    <property type="match status" value="1"/>
</dbReference>
<dbReference type="InterPro" id="IPR001810">
    <property type="entry name" value="F-box_dom"/>
</dbReference>
<dbReference type="STRING" id="329885.A0A4V5N7H3"/>
<dbReference type="SUPFAM" id="SSF81383">
    <property type="entry name" value="F-box domain"/>
    <property type="match status" value="1"/>
</dbReference>
<name>A0A4V5N7H3_9PEZI</name>
<dbReference type="Gene3D" id="1.20.1280.50">
    <property type="match status" value="1"/>
</dbReference>
<dbReference type="Proteomes" id="UP000310066">
    <property type="component" value="Unassembled WGS sequence"/>
</dbReference>
<evidence type="ECO:0000313" key="3">
    <source>
        <dbReference type="EMBL" id="TKA38949.1"/>
    </source>
</evidence>
<comment type="caution">
    <text evidence="3">The sequence shown here is derived from an EMBL/GenBank/DDBJ whole genome shotgun (WGS) entry which is preliminary data.</text>
</comment>
<sequence>MVKRALDEVDDIDEGCSKRLKSSVVDRLSRLSDELILRVLSHLPVAQLVVCQRLSPKYQALAEDDQIWKQQYYERFVRPRANRLPGYKEDGSADESTRLAFKASRWLGEEHLVKRGVKTNWKRQYKLRHNWTRGSAVVSEIPVAEEASIPPVLVQMHEKVVYTADTDGLRAWSARQEQKMVAKISFAPAVTGSPPTALAIDPQMSNGMSRITVGFESGAFSVYILDHAGARFRRSYSHLASSNGVISATAVAWPYVVTMTATQLLSLYVFEKPPAHAREQDILDPPRLLHSLKSKTIWPPLSVSLRAVDDSITVSVAYALPTYLSGWTVGLQEVKVSPAGELIESRLAAAISRHYRPLIFSFSPLMQHLSPPSATAATASTSREMRQIHSKPTSLSYTHPYLLVSHPDNTLTIYLVNSTAESLTIGAGSRLWGHTSSVSGAHVGDRGKAVSVSTRGDELRVWELEGGFASSTAKKRLSGSKMSVRIRPEPRLGRTKKSTVRDQCSATQTLSTRGTGSFAIEQRPDEISELTLTRGWVGFDEENVVVLEEQSRGGQALVVYDFT</sequence>
<protein>
    <recommendedName>
        <fullName evidence="1">F-box domain-containing protein</fullName>
    </recommendedName>
</protein>
<evidence type="ECO:0000313" key="4">
    <source>
        <dbReference type="Proteomes" id="UP000310066"/>
    </source>
</evidence>
<dbReference type="Pfam" id="PF00646">
    <property type="entry name" value="F-box"/>
    <property type="match status" value="1"/>
</dbReference>
<proteinExistence type="predicted"/>
<accession>A0A4V5N7H3</accession>
<dbReference type="OrthoDB" id="3219396at2759"/>
<dbReference type="PROSITE" id="PS50181">
    <property type="entry name" value="FBOX"/>
    <property type="match status" value="1"/>
</dbReference>
<organism evidence="3 4">
    <name type="scientific">Friedmanniomyces endolithicus</name>
    <dbReference type="NCBI Taxonomy" id="329885"/>
    <lineage>
        <taxon>Eukaryota</taxon>
        <taxon>Fungi</taxon>
        <taxon>Dikarya</taxon>
        <taxon>Ascomycota</taxon>
        <taxon>Pezizomycotina</taxon>
        <taxon>Dothideomycetes</taxon>
        <taxon>Dothideomycetidae</taxon>
        <taxon>Mycosphaerellales</taxon>
        <taxon>Teratosphaeriaceae</taxon>
        <taxon>Friedmanniomyces</taxon>
    </lineage>
</organism>
<reference evidence="2" key="2">
    <citation type="submission" date="2021-12" db="EMBL/GenBank/DDBJ databases">
        <title>Black yeast isolated from Biological Soil Crust.</title>
        <authorList>
            <person name="Kurbessoian T."/>
        </authorList>
    </citation>
    <scope>NUCLEOTIDE SEQUENCE</scope>
    <source>
        <strain evidence="2">CCFEE 5208</strain>
    </source>
</reference>
<feature type="domain" description="F-box" evidence="1">
    <location>
        <begin position="25"/>
        <end position="71"/>
    </location>
</feature>
<dbReference type="InterPro" id="IPR036047">
    <property type="entry name" value="F-box-like_dom_sf"/>
</dbReference>
<dbReference type="SUPFAM" id="SSF50978">
    <property type="entry name" value="WD40 repeat-like"/>
    <property type="match status" value="1"/>
</dbReference>